<dbReference type="GO" id="GO:0042773">
    <property type="term" value="P:ATP synthesis coupled electron transport"/>
    <property type="evidence" value="ECO:0007669"/>
    <property type="project" value="InterPro"/>
</dbReference>
<feature type="transmembrane region" description="Helical" evidence="18">
    <location>
        <begin position="451"/>
        <end position="474"/>
    </location>
</feature>
<dbReference type="InterPro" id="IPR003945">
    <property type="entry name" value="NU5C-like"/>
</dbReference>
<gene>
    <name evidence="21" type="primary">nad5</name>
</gene>
<dbReference type="Pfam" id="PF00361">
    <property type="entry name" value="Proton_antipo_M"/>
    <property type="match status" value="1"/>
</dbReference>
<feature type="transmembrane region" description="Helical" evidence="18">
    <location>
        <begin position="372"/>
        <end position="398"/>
    </location>
</feature>
<evidence type="ECO:0000256" key="14">
    <source>
        <dbReference type="ARBA" id="ARBA00023128"/>
    </source>
</evidence>
<keyword evidence="10" id="KW-0249">Electron transport</keyword>
<protein>
    <recommendedName>
        <fullName evidence="4">NADH-ubiquinone oxidoreductase chain 5</fullName>
        <ecNumber evidence="3">7.1.1.2</ecNumber>
    </recommendedName>
    <alternativeName>
        <fullName evidence="16">NADH dehydrogenase subunit 5</fullName>
    </alternativeName>
</protein>
<dbReference type="GO" id="GO:0015990">
    <property type="term" value="P:electron transport coupled proton transport"/>
    <property type="evidence" value="ECO:0007669"/>
    <property type="project" value="TreeGrafter"/>
</dbReference>
<evidence type="ECO:0000256" key="4">
    <source>
        <dbReference type="ARBA" id="ARBA00021096"/>
    </source>
</evidence>
<evidence type="ECO:0000256" key="8">
    <source>
        <dbReference type="ARBA" id="ARBA00022792"/>
    </source>
</evidence>
<evidence type="ECO:0000256" key="3">
    <source>
        <dbReference type="ARBA" id="ARBA00012944"/>
    </source>
</evidence>
<keyword evidence="8" id="KW-0999">Mitochondrion inner membrane</keyword>
<accession>A0A343EQE0</accession>
<evidence type="ECO:0000256" key="6">
    <source>
        <dbReference type="ARBA" id="ARBA00022660"/>
    </source>
</evidence>
<keyword evidence="6" id="KW-0679">Respiratory chain</keyword>
<evidence type="ECO:0000256" key="17">
    <source>
        <dbReference type="ARBA" id="ARBA00049551"/>
    </source>
</evidence>
<evidence type="ECO:0000259" key="20">
    <source>
        <dbReference type="Pfam" id="PF06455"/>
    </source>
</evidence>
<dbReference type="PANTHER" id="PTHR42829:SF2">
    <property type="entry name" value="NADH-UBIQUINONE OXIDOREDUCTASE CHAIN 5"/>
    <property type="match status" value="1"/>
</dbReference>
<evidence type="ECO:0000259" key="19">
    <source>
        <dbReference type="Pfam" id="PF00361"/>
    </source>
</evidence>
<feature type="transmembrane region" description="Helical" evidence="18">
    <location>
        <begin position="179"/>
        <end position="199"/>
    </location>
</feature>
<evidence type="ECO:0000256" key="12">
    <source>
        <dbReference type="ARBA" id="ARBA00023027"/>
    </source>
</evidence>
<proteinExistence type="predicted"/>
<feature type="transmembrane region" description="Helical" evidence="18">
    <location>
        <begin position="58"/>
        <end position="77"/>
    </location>
</feature>
<keyword evidence="5" id="KW-0813">Transport</keyword>
<dbReference type="InterPro" id="IPR001750">
    <property type="entry name" value="ND/Mrp_TM"/>
</dbReference>
<evidence type="ECO:0000256" key="1">
    <source>
        <dbReference type="ARBA" id="ARBA00003257"/>
    </source>
</evidence>
<dbReference type="PANTHER" id="PTHR42829">
    <property type="entry name" value="NADH-UBIQUINONE OXIDOREDUCTASE CHAIN 5"/>
    <property type="match status" value="1"/>
</dbReference>
<feature type="transmembrane region" description="Helical" evidence="18">
    <location>
        <begin position="291"/>
        <end position="313"/>
    </location>
</feature>
<evidence type="ECO:0000256" key="5">
    <source>
        <dbReference type="ARBA" id="ARBA00022448"/>
    </source>
</evidence>
<feature type="transmembrane region" description="Helical" evidence="18">
    <location>
        <begin position="6"/>
        <end position="27"/>
    </location>
</feature>
<dbReference type="GO" id="GO:0003954">
    <property type="term" value="F:NADH dehydrogenase activity"/>
    <property type="evidence" value="ECO:0007669"/>
    <property type="project" value="TreeGrafter"/>
</dbReference>
<keyword evidence="9" id="KW-1278">Translocase</keyword>
<dbReference type="PRINTS" id="PR01434">
    <property type="entry name" value="NADHDHGNASE5"/>
</dbReference>
<evidence type="ECO:0000256" key="11">
    <source>
        <dbReference type="ARBA" id="ARBA00022989"/>
    </source>
</evidence>
<evidence type="ECO:0000256" key="2">
    <source>
        <dbReference type="ARBA" id="ARBA00004448"/>
    </source>
</evidence>
<evidence type="ECO:0000256" key="18">
    <source>
        <dbReference type="SAM" id="Phobius"/>
    </source>
</evidence>
<organism evidence="21">
    <name type="scientific">Anaphothrips obscurus</name>
    <dbReference type="NCBI Taxonomy" id="864839"/>
    <lineage>
        <taxon>Eukaryota</taxon>
        <taxon>Metazoa</taxon>
        <taxon>Ecdysozoa</taxon>
        <taxon>Arthropoda</taxon>
        <taxon>Hexapoda</taxon>
        <taxon>Insecta</taxon>
        <taxon>Pterygota</taxon>
        <taxon>Neoptera</taxon>
        <taxon>Paraneoptera</taxon>
        <taxon>Thysanoptera</taxon>
        <taxon>Terebrantia</taxon>
        <taxon>Thripoidea</taxon>
        <taxon>Thripidae</taxon>
        <taxon>Anaphothrips</taxon>
    </lineage>
</organism>
<keyword evidence="11 18" id="KW-1133">Transmembrane helix</keyword>
<feature type="transmembrane region" description="Helical" evidence="18">
    <location>
        <begin position="211"/>
        <end position="233"/>
    </location>
</feature>
<geneLocation type="mitochondrion" evidence="21"/>
<dbReference type="AlphaFoldDB" id="A0A343EQE0"/>
<keyword evidence="14 21" id="KW-0496">Mitochondrion</keyword>
<evidence type="ECO:0000313" key="21">
    <source>
        <dbReference type="EMBL" id="ASJ63895.1"/>
    </source>
</evidence>
<feature type="transmembrane region" description="Helical" evidence="18">
    <location>
        <begin position="419"/>
        <end position="439"/>
    </location>
</feature>
<evidence type="ECO:0000256" key="9">
    <source>
        <dbReference type="ARBA" id="ARBA00022967"/>
    </source>
</evidence>
<dbReference type="Pfam" id="PF06455">
    <property type="entry name" value="NADH5_C"/>
    <property type="match status" value="1"/>
</dbReference>
<evidence type="ECO:0000256" key="10">
    <source>
        <dbReference type="ARBA" id="ARBA00022982"/>
    </source>
</evidence>
<keyword evidence="15 18" id="KW-0472">Membrane</keyword>
<dbReference type="EC" id="7.1.1.2" evidence="3"/>
<feature type="domain" description="NADH:quinone oxidoreductase/Mrp antiporter transmembrane" evidence="19">
    <location>
        <begin position="106"/>
        <end position="385"/>
    </location>
</feature>
<comment type="catalytic activity">
    <reaction evidence="17">
        <text>a ubiquinone + NADH + 5 H(+)(in) = a ubiquinol + NAD(+) + 4 H(+)(out)</text>
        <dbReference type="Rhea" id="RHEA:29091"/>
        <dbReference type="Rhea" id="RHEA-COMP:9565"/>
        <dbReference type="Rhea" id="RHEA-COMP:9566"/>
        <dbReference type="ChEBI" id="CHEBI:15378"/>
        <dbReference type="ChEBI" id="CHEBI:16389"/>
        <dbReference type="ChEBI" id="CHEBI:17976"/>
        <dbReference type="ChEBI" id="CHEBI:57540"/>
        <dbReference type="ChEBI" id="CHEBI:57945"/>
        <dbReference type="EC" id="7.1.1.2"/>
    </reaction>
</comment>
<reference evidence="21" key="2">
    <citation type="submission" date="2017-01" db="EMBL/GenBank/DDBJ databases">
        <authorList>
            <person name="Mah S.A."/>
            <person name="Swanson W.J."/>
            <person name="Moy G.W."/>
            <person name="Vacquier V.D."/>
        </authorList>
    </citation>
    <scope>NUCLEOTIDE SEQUENCE</scope>
</reference>
<evidence type="ECO:0000256" key="16">
    <source>
        <dbReference type="ARBA" id="ARBA00031027"/>
    </source>
</evidence>
<comment type="function">
    <text evidence="1">Core subunit of the mitochondrial membrane respiratory chain NADH dehydrogenase (Complex I) that is believed to belong to the minimal assembly required for catalysis. Complex I functions in the transfer of electrons from NADH to the respiratory chain. The immediate electron acceptor for the enzyme is believed to be ubiquinone.</text>
</comment>
<feature type="transmembrane region" description="Helical" evidence="18">
    <location>
        <begin position="89"/>
        <end position="113"/>
    </location>
</feature>
<dbReference type="EMBL" id="KY498001">
    <property type="protein sequence ID" value="ASJ63895.1"/>
    <property type="molecule type" value="Genomic_DNA"/>
</dbReference>
<feature type="domain" description="NADH dehydrogenase subunit 5 C-terminal" evidence="20">
    <location>
        <begin position="388"/>
        <end position="562"/>
    </location>
</feature>
<name>A0A343EQE0_9NEOP</name>
<feature type="transmembrane region" description="Helical" evidence="18">
    <location>
        <begin position="239"/>
        <end position="260"/>
    </location>
</feature>
<keyword evidence="12" id="KW-0520">NAD</keyword>
<sequence>MKNLFLIMSFFFILNGIMFFFTSFIFLKSIFSLYMEWNLIFLNMKISFPLFLDFKSCLFMGLVFLISGSILIYCEYYMELEVYQVRFFFLMKFFIISMIFLILCPNFICMLIGWDGLGLVSFCLVIFYQNFKSLSSGILTALTNRLGDVFILASVFIFFFNGSWNYMNFINLLNQNLMVYLFMFAAMTKSAQIPFSAWLPAAMAAPTPVSSLVHSSTLVTAGVYILIRFFYILKDYSSAMNFLMIMGLLTMIMSGISGIFEFDLKKIIALSTLSQLGFMISTLSLNLPDLAFFHLLTHACFKALMFMCSGIFIHQFMENQDIRNFGLMNKNFSLSLCMFNIANFSLMGFPFLSGFFSKDLILEMMILKNLSIVHFFMFLIGTFLTVFYSVRLTIFLTFKVNFFSNSLLQNLNKLKIEKSMFLLFFFSIFLGFTFSKMFFYPLNYINMPLNLKVLILCICLLSFFLSLNFSFYFIMFKNFKIIMFFSMMWFLGFLKTDFFKKKIFLFGSFSYNSTEIFVENFFGSKNLNLLYIYSSSLSYILKKFIFLIFLLFFLMILWIIFMVF</sequence>
<feature type="transmembrane region" description="Helical" evidence="18">
    <location>
        <begin position="334"/>
        <end position="352"/>
    </location>
</feature>
<keyword evidence="13" id="KW-0830">Ubiquinone</keyword>
<reference evidence="21" key="1">
    <citation type="journal article" date="2017" name="Sci. Rep.">
        <title>Novel insights into mitochondrial gene rearrangement in thrips (Insecta: Thysanoptera) from the grass thrips, Anaphothrips obscurus.</title>
        <authorList>
            <person name="Liu H."/>
            <person name="Li H."/>
            <person name="Song F."/>
            <person name="Gu W."/>
            <person name="Feng J."/>
            <person name="Cai W."/>
            <person name="Shao R."/>
        </authorList>
    </citation>
    <scope>NUCLEOTIDE SEQUENCE</scope>
</reference>
<evidence type="ECO:0000256" key="15">
    <source>
        <dbReference type="ARBA" id="ARBA00023136"/>
    </source>
</evidence>
<keyword evidence="7 18" id="KW-0812">Transmembrane</keyword>
<feature type="transmembrane region" description="Helical" evidence="18">
    <location>
        <begin position="149"/>
        <end position="167"/>
    </location>
</feature>
<dbReference type="GO" id="GO:0005743">
    <property type="term" value="C:mitochondrial inner membrane"/>
    <property type="evidence" value="ECO:0007669"/>
    <property type="project" value="UniProtKB-SubCell"/>
</dbReference>
<dbReference type="InterPro" id="IPR010934">
    <property type="entry name" value="NADH_DH_su5_C"/>
</dbReference>
<feature type="transmembrane region" description="Helical" evidence="18">
    <location>
        <begin position="544"/>
        <end position="563"/>
    </location>
</feature>
<feature type="transmembrane region" description="Helical" evidence="18">
    <location>
        <begin position="481"/>
        <end position="499"/>
    </location>
</feature>
<evidence type="ECO:0000256" key="7">
    <source>
        <dbReference type="ARBA" id="ARBA00022692"/>
    </source>
</evidence>
<comment type="subcellular location">
    <subcellularLocation>
        <location evidence="2">Mitochondrion inner membrane</location>
        <topology evidence="2">Multi-pass membrane protein</topology>
    </subcellularLocation>
</comment>
<evidence type="ECO:0000256" key="13">
    <source>
        <dbReference type="ARBA" id="ARBA00023075"/>
    </source>
</evidence>
<dbReference type="GO" id="GO:0008137">
    <property type="term" value="F:NADH dehydrogenase (ubiquinone) activity"/>
    <property type="evidence" value="ECO:0007669"/>
    <property type="project" value="UniProtKB-EC"/>
</dbReference>